<keyword evidence="8" id="KW-0804">Transcription</keyword>
<evidence type="ECO:0000256" key="5">
    <source>
        <dbReference type="ARBA" id="ARBA00022695"/>
    </source>
</evidence>
<name>T0Z8Y1_9ZZZZ</name>
<dbReference type="EC" id="2.7.7.6" evidence="2"/>
<dbReference type="GO" id="GO:0006351">
    <property type="term" value="P:DNA-templated transcription"/>
    <property type="evidence" value="ECO:0007669"/>
    <property type="project" value="InterPro"/>
</dbReference>
<dbReference type="GO" id="GO:0003677">
    <property type="term" value="F:DNA binding"/>
    <property type="evidence" value="ECO:0007669"/>
    <property type="project" value="InterPro"/>
</dbReference>
<feature type="domain" description="RNA polymerase Rpb2" evidence="11">
    <location>
        <begin position="10"/>
        <end position="71"/>
    </location>
</feature>
<reference evidence="13" key="1">
    <citation type="submission" date="2013-08" db="EMBL/GenBank/DDBJ databases">
        <authorList>
            <person name="Mendez C."/>
            <person name="Richter M."/>
            <person name="Ferrer M."/>
            <person name="Sanchez J."/>
        </authorList>
    </citation>
    <scope>NUCLEOTIDE SEQUENCE</scope>
</reference>
<dbReference type="Gene3D" id="2.40.270.10">
    <property type="entry name" value="DNA-directed RNA polymerase, subunit 2, domain 6"/>
    <property type="match status" value="1"/>
</dbReference>
<evidence type="ECO:0000256" key="6">
    <source>
        <dbReference type="ARBA" id="ARBA00022723"/>
    </source>
</evidence>
<sequence>MVMAEEKCYVYLNGKPMGNVEDGKGFAQEVRKNRRLGLVSGEINVVYKKKVNEVHILADRGRTRKPYIIVENGKSKLTDELKEKLKKKEIDFNYLIRRGVIEYLDAEEEENILCALTEEEITSKTTHLEIDPASNLSIIINSGVYPEYDSIGKHGLISNFIKQSQGVYALNFKNRFDARAYILYYPQKPIVNSIAYRTLKLDRHASGQNFVVALSTYYGYNMQDAVILNKASIDRGLGRSMFYRSYTDEERRYPGGQQDRFKIPAATADGYLGEHAYAKLSEDGIIEPEQQVTEGDVLVGKVSPPRFLEEQTSFGMSEEKTRDNSVRLRTGERGVIDSVAISESTGATKIVKVRIRGEKIPENGDKFASRQAQKGVVGLIVNQEDMPFSESGVVPDLLLNPHSIGGRTTVGHMMEMLVGKAATISGNTSDGTPFATKGSELLKRYGDILEENGFDRFGDEWLYDGTTGKRFDAKIFTGVVYYKKLMQMVSAKLQVRGRGPVQILTHQPTEGKPRSGGLRFGEMERDALVGHGASLLLKERMLYQSDKSEVWVCQNCGDVGYMDYIKNKPICLTCGGNDLKQVEISYAFKLLLDEIKSLHILPRIRMKSE</sequence>
<dbReference type="EMBL" id="AUZZ01007666">
    <property type="protein sequence ID" value="EQD41483.1"/>
    <property type="molecule type" value="Genomic_DNA"/>
</dbReference>
<dbReference type="GO" id="GO:0032549">
    <property type="term" value="F:ribonucleoside binding"/>
    <property type="evidence" value="ECO:0007669"/>
    <property type="project" value="InterPro"/>
</dbReference>
<dbReference type="AlphaFoldDB" id="T0Z8Y1"/>
<protein>
    <recommendedName>
        <fullName evidence="2">DNA-directed RNA polymerase</fullName>
        <ecNumber evidence="2">2.7.7.6</ecNumber>
    </recommendedName>
</protein>
<evidence type="ECO:0000259" key="9">
    <source>
        <dbReference type="Pfam" id="PF00562"/>
    </source>
</evidence>
<comment type="caution">
    <text evidence="13">The sequence shown here is derived from an EMBL/GenBank/DDBJ whole genome shotgun (WGS) entry which is preliminary data.</text>
</comment>
<dbReference type="InterPro" id="IPR007647">
    <property type="entry name" value="RNA_pol_Rpb2_5"/>
</dbReference>
<keyword evidence="7" id="KW-0862">Zinc</keyword>
<dbReference type="InterPro" id="IPR015712">
    <property type="entry name" value="DNA-dir_RNA_pol_su2"/>
</dbReference>
<keyword evidence="4" id="KW-0808">Transferase</keyword>
<evidence type="ECO:0000259" key="12">
    <source>
        <dbReference type="Pfam" id="PF04567"/>
    </source>
</evidence>
<dbReference type="PANTHER" id="PTHR20856">
    <property type="entry name" value="DNA-DIRECTED RNA POLYMERASE I SUBUNIT 2"/>
    <property type="match status" value="1"/>
</dbReference>
<dbReference type="InterPro" id="IPR007646">
    <property type="entry name" value="RNA_pol_Rpb2_4"/>
</dbReference>
<comment type="similarity">
    <text evidence="1">Belongs to the RNA polymerase beta chain family.</text>
</comment>
<dbReference type="GO" id="GO:0003899">
    <property type="term" value="F:DNA-directed RNA polymerase activity"/>
    <property type="evidence" value="ECO:0007669"/>
    <property type="project" value="UniProtKB-EC"/>
</dbReference>
<dbReference type="Gene3D" id="3.90.1800.10">
    <property type="entry name" value="RNA polymerase alpha subunit dimerisation domain"/>
    <property type="match status" value="1"/>
</dbReference>
<keyword evidence="5" id="KW-0548">Nucleotidyltransferase</keyword>
<feature type="domain" description="RNA polymerase Rpb2" evidence="12">
    <location>
        <begin position="92"/>
        <end position="124"/>
    </location>
</feature>
<evidence type="ECO:0000256" key="3">
    <source>
        <dbReference type="ARBA" id="ARBA00022478"/>
    </source>
</evidence>
<dbReference type="CDD" id="cd00653">
    <property type="entry name" value="RNA_pol_B_RPB2"/>
    <property type="match status" value="1"/>
</dbReference>
<dbReference type="Gene3D" id="2.40.50.150">
    <property type="match status" value="1"/>
</dbReference>
<dbReference type="InterPro" id="IPR014724">
    <property type="entry name" value="RNA_pol_RPB2_OB-fold"/>
</dbReference>
<evidence type="ECO:0000256" key="1">
    <source>
        <dbReference type="ARBA" id="ARBA00006835"/>
    </source>
</evidence>
<evidence type="ECO:0000256" key="4">
    <source>
        <dbReference type="ARBA" id="ARBA00022679"/>
    </source>
</evidence>
<organism evidence="13">
    <name type="scientific">mine drainage metagenome</name>
    <dbReference type="NCBI Taxonomy" id="410659"/>
    <lineage>
        <taxon>unclassified sequences</taxon>
        <taxon>metagenomes</taxon>
        <taxon>ecological metagenomes</taxon>
    </lineage>
</organism>
<keyword evidence="6" id="KW-0479">Metal-binding</keyword>
<evidence type="ECO:0000256" key="7">
    <source>
        <dbReference type="ARBA" id="ARBA00022833"/>
    </source>
</evidence>
<dbReference type="GO" id="GO:0046872">
    <property type="term" value="F:metal ion binding"/>
    <property type="evidence" value="ECO:0007669"/>
    <property type="project" value="UniProtKB-KW"/>
</dbReference>
<accession>T0Z8Y1</accession>
<dbReference type="Pfam" id="PF04566">
    <property type="entry name" value="RNA_pol_Rpb2_4"/>
    <property type="match status" value="1"/>
</dbReference>
<dbReference type="Pfam" id="PF04567">
    <property type="entry name" value="RNA_pol_Rpb2_5"/>
    <property type="match status" value="1"/>
</dbReference>
<feature type="domain" description="DNA-directed RNA polymerase subunit 2 hybrid-binding" evidence="9">
    <location>
        <begin position="159"/>
        <end position="513"/>
    </location>
</feature>
<dbReference type="InterPro" id="IPR007641">
    <property type="entry name" value="RNA_pol_Rpb2_7"/>
</dbReference>
<keyword evidence="3 13" id="KW-0240">DNA-directed RNA polymerase</keyword>
<proteinExistence type="inferred from homology"/>
<dbReference type="Pfam" id="PF00562">
    <property type="entry name" value="RNA_pol_Rpb2_6"/>
    <property type="match status" value="1"/>
</dbReference>
<evidence type="ECO:0000256" key="8">
    <source>
        <dbReference type="ARBA" id="ARBA00023163"/>
    </source>
</evidence>
<evidence type="ECO:0000259" key="11">
    <source>
        <dbReference type="Pfam" id="PF04566"/>
    </source>
</evidence>
<dbReference type="InterPro" id="IPR037033">
    <property type="entry name" value="DNA-dir_RNAP_su2_hyb_sf"/>
</dbReference>
<dbReference type="InterPro" id="IPR007120">
    <property type="entry name" value="DNA-dir_RNAP_su2_dom"/>
</dbReference>
<evidence type="ECO:0000256" key="2">
    <source>
        <dbReference type="ARBA" id="ARBA00012418"/>
    </source>
</evidence>
<dbReference type="Pfam" id="PF04560">
    <property type="entry name" value="RNA_pol_Rpb2_7"/>
    <property type="match status" value="1"/>
</dbReference>
<feature type="domain" description="RNA polymerase Rpb2" evidence="10">
    <location>
        <begin position="516"/>
        <end position="605"/>
    </location>
</feature>
<dbReference type="Gene3D" id="3.90.1070.20">
    <property type="match status" value="1"/>
</dbReference>
<dbReference type="SUPFAM" id="SSF64484">
    <property type="entry name" value="beta and beta-prime subunits of DNA dependent RNA-polymerase"/>
    <property type="match status" value="1"/>
</dbReference>
<evidence type="ECO:0000313" key="13">
    <source>
        <dbReference type="EMBL" id="EQD41483.1"/>
    </source>
</evidence>
<reference evidence="13" key="2">
    <citation type="journal article" date="2014" name="ISME J.">
        <title>Microbial stratification in low pH oxic and suboxic macroscopic growths along an acid mine drainage.</title>
        <authorList>
            <person name="Mendez-Garcia C."/>
            <person name="Mesa V."/>
            <person name="Sprenger R.R."/>
            <person name="Richter M."/>
            <person name="Diez M.S."/>
            <person name="Solano J."/>
            <person name="Bargiela R."/>
            <person name="Golyshina O.V."/>
            <person name="Manteca A."/>
            <person name="Ramos J.L."/>
            <person name="Gallego J.R."/>
            <person name="Llorente I."/>
            <person name="Martins Dos Santos V.A."/>
            <person name="Jensen O.N."/>
            <person name="Pelaez A.I."/>
            <person name="Sanchez J."/>
            <person name="Ferrer M."/>
        </authorList>
    </citation>
    <scope>NUCLEOTIDE SEQUENCE</scope>
</reference>
<dbReference type="GO" id="GO:0000428">
    <property type="term" value="C:DNA-directed RNA polymerase complex"/>
    <property type="evidence" value="ECO:0007669"/>
    <property type="project" value="UniProtKB-KW"/>
</dbReference>
<gene>
    <name evidence="13" type="ORF">B2A_10647</name>
</gene>
<evidence type="ECO:0000259" key="10">
    <source>
        <dbReference type="Pfam" id="PF04560"/>
    </source>
</evidence>